<feature type="region of interest" description="Disordered" evidence="6">
    <location>
        <begin position="221"/>
        <end position="343"/>
    </location>
</feature>
<dbReference type="InterPro" id="IPR024758">
    <property type="entry name" value="Inp1"/>
</dbReference>
<dbReference type="Pfam" id="PF12634">
    <property type="entry name" value="Inp1"/>
    <property type="match status" value="1"/>
</dbReference>
<dbReference type="AlphaFoldDB" id="A0A1F7ZP23"/>
<dbReference type="Proteomes" id="UP000179179">
    <property type="component" value="Unassembled WGS sequence"/>
</dbReference>
<proteinExistence type="inferred from homology"/>
<feature type="compositionally biased region" description="Polar residues" evidence="6">
    <location>
        <begin position="234"/>
        <end position="252"/>
    </location>
</feature>
<keyword evidence="5" id="KW-0472">Membrane</keyword>
<dbReference type="GeneID" id="34452944"/>
<dbReference type="RefSeq" id="XP_022384904.1">
    <property type="nucleotide sequence ID" value="XM_022536682.1"/>
</dbReference>
<dbReference type="OrthoDB" id="4097008at2759"/>
<evidence type="ECO:0000256" key="5">
    <source>
        <dbReference type="ARBA" id="ARBA00023136"/>
    </source>
</evidence>
<evidence type="ECO:0000256" key="2">
    <source>
        <dbReference type="ARBA" id="ARBA00004421"/>
    </source>
</evidence>
<organism evidence="7 8">
    <name type="scientific">Aspergillus bombycis</name>
    <dbReference type="NCBI Taxonomy" id="109264"/>
    <lineage>
        <taxon>Eukaryota</taxon>
        <taxon>Fungi</taxon>
        <taxon>Dikarya</taxon>
        <taxon>Ascomycota</taxon>
        <taxon>Pezizomycotina</taxon>
        <taxon>Eurotiomycetes</taxon>
        <taxon>Eurotiomycetidae</taxon>
        <taxon>Eurotiales</taxon>
        <taxon>Aspergillaceae</taxon>
        <taxon>Aspergillus</taxon>
    </lineage>
</organism>
<keyword evidence="8" id="KW-1185">Reference proteome</keyword>
<feature type="region of interest" description="Disordered" evidence="6">
    <location>
        <begin position="376"/>
        <end position="460"/>
    </location>
</feature>
<evidence type="ECO:0000256" key="1">
    <source>
        <dbReference type="ARBA" id="ARBA00003594"/>
    </source>
</evidence>
<evidence type="ECO:0000313" key="8">
    <source>
        <dbReference type="Proteomes" id="UP000179179"/>
    </source>
</evidence>
<evidence type="ECO:0000256" key="3">
    <source>
        <dbReference type="ARBA" id="ARBA00010707"/>
    </source>
</evidence>
<comment type="caution">
    <text evidence="7">The sequence shown here is derived from an EMBL/GenBank/DDBJ whole genome shotgun (WGS) entry which is preliminary data.</text>
</comment>
<name>A0A1F7ZP23_9EURO</name>
<feature type="compositionally biased region" description="Polar residues" evidence="6">
    <location>
        <begin position="415"/>
        <end position="431"/>
    </location>
</feature>
<gene>
    <name evidence="7" type="ORF">ABOM_009554</name>
</gene>
<accession>A0A1F7ZP23</accession>
<dbReference type="GO" id="GO:0005780">
    <property type="term" value="C:extrinsic component of intraperoxisomal membrane"/>
    <property type="evidence" value="ECO:0007669"/>
    <property type="project" value="InterPro"/>
</dbReference>
<evidence type="ECO:0000256" key="4">
    <source>
        <dbReference type="ARBA" id="ARBA00021397"/>
    </source>
</evidence>
<dbReference type="STRING" id="109264.A0A1F7ZP23"/>
<evidence type="ECO:0000313" key="7">
    <source>
        <dbReference type="EMBL" id="OGM41187.1"/>
    </source>
</evidence>
<protein>
    <recommendedName>
        <fullName evidence="4">Inheritance of peroxisomes protein 1</fullName>
    </recommendedName>
</protein>
<sequence length="549" mass="60627">MTDTSDAPLPPIRRSATLPSKLNPRSKRSVESLRPSENDLFYHPAAKVVHFAPRALAPIPSSTAPADFDYPVDTVETLPWRSPTERTVAFAPLRLEKVHGLTVFLKCGSVVHAILKNSQCWCVDGESTFVLRIRPLTYYRIELPNETEEDRQSVAAMKEALPQVLRYEVTPCPFKRGFTVEIPEEARVPRRKRAWRPKGRRDSAPILSAYILDKSPAREDALTDSLSAGEDTDGNLTDDSCFTTKGSSSTVLETIPDDNEPSLPNNTPEITDLSRRSVSETQQSFQTLLARFEDSSEPPVEPEMSLSSSVDSFHSVAPLSSSPTESNSESTFPSTTSTKDTDLSLRESSINQSHSENLKFEKVDFSAGRTVPEVKCEDCCSPRPRASPRTSFSEEEFRRVPGALPDDQMSIASYAGTSKTTDSNPNLSSMSIEFRRRSKASRERELSPMPPQSTLALTGPSDKENAASLIQKTCTVVLIPPIQLFIVLIHIAARIVLGPALTSAVGELNHKYEYQVADPQEAVDDFDLPLAPDCPRKQSVSEANSWELD</sequence>
<comment type="function">
    <text evidence="1">Required for peroxisome inheritance.</text>
</comment>
<feature type="region of interest" description="Disordered" evidence="6">
    <location>
        <begin position="1"/>
        <end position="33"/>
    </location>
</feature>
<comment type="subcellular location">
    <subcellularLocation>
        <location evidence="2">Peroxisome membrane</location>
        <topology evidence="2">Peripheral membrane protein</topology>
    </subcellularLocation>
</comment>
<evidence type="ECO:0000256" key="6">
    <source>
        <dbReference type="SAM" id="MobiDB-lite"/>
    </source>
</evidence>
<feature type="compositionally biased region" description="Low complexity" evidence="6">
    <location>
        <begin position="305"/>
        <end position="338"/>
    </location>
</feature>
<dbReference type="EMBL" id="LYCR01000118">
    <property type="protein sequence ID" value="OGM41187.1"/>
    <property type="molecule type" value="Genomic_DNA"/>
</dbReference>
<comment type="similarity">
    <text evidence="3">Belongs to the INP1 family.</text>
</comment>
<dbReference type="GO" id="GO:0045033">
    <property type="term" value="P:peroxisome inheritance"/>
    <property type="evidence" value="ECO:0007669"/>
    <property type="project" value="InterPro"/>
</dbReference>
<reference evidence="7 8" key="1">
    <citation type="journal article" date="2016" name="Genome Biol. Evol.">
        <title>Draft genome sequence of an aflatoxigenic Aspergillus species, A. bombycis.</title>
        <authorList>
            <person name="Moore G.G."/>
            <person name="Mack B.M."/>
            <person name="Beltz S.B."/>
            <person name="Gilbert M.K."/>
        </authorList>
    </citation>
    <scope>NUCLEOTIDE SEQUENCE [LARGE SCALE GENOMIC DNA]</scope>
    <source>
        <strain evidence="8">NRRL 26010</strain>
    </source>
</reference>